<dbReference type="EMBL" id="BKBO01000052">
    <property type="protein sequence ID" value="GEQ50471.1"/>
    <property type="molecule type" value="Genomic_DNA"/>
</dbReference>
<dbReference type="Gene3D" id="3.40.50.11250">
    <property type="entry name" value="Protein of unknown function DUF3013"/>
    <property type="match status" value="1"/>
</dbReference>
<dbReference type="GeneID" id="69985746"/>
<dbReference type="AlphaFoldDB" id="A0AAN4UDG6"/>
<keyword evidence="4" id="KW-1185">Reference proteome</keyword>
<evidence type="ECO:0008006" key="5">
    <source>
        <dbReference type="Google" id="ProtNLM"/>
    </source>
</evidence>
<dbReference type="Proteomes" id="UP000886597">
    <property type="component" value="Unassembled WGS sequence"/>
</dbReference>
<protein>
    <recommendedName>
        <fullName evidence="5">DUF3013 domain-containing protein</fullName>
    </recommendedName>
</protein>
<evidence type="ECO:0000313" key="4">
    <source>
        <dbReference type="Proteomes" id="UP000886607"/>
    </source>
</evidence>
<accession>A0AAN4UDG6</accession>
<reference evidence="2" key="2">
    <citation type="journal article" date="2020" name="Int. Dairy J.">
        <title>Lactic acid bacterial diversity in Brie cheese focusing on salt concentration and pH of isolation medium and characterisation of halophilic and alkaliphilic lactic acid bacterial isolates.</title>
        <authorList>
            <person name="Unno R."/>
            <person name="Matsutani M."/>
            <person name="Suzuki T."/>
            <person name="Kodama K."/>
            <person name="Matsushita H."/>
            <person name="Yamasato K."/>
            <person name="Koizumi Y."/>
            <person name="Ishikawa M."/>
        </authorList>
    </citation>
    <scope>NUCLEOTIDE SEQUENCE</scope>
    <source>
        <strain evidence="2">7C1</strain>
        <strain evidence="1">8C4</strain>
    </source>
</reference>
<organism evidence="2 3">
    <name type="scientific">Tetragenococcus koreensis</name>
    <dbReference type="NCBI Taxonomy" id="290335"/>
    <lineage>
        <taxon>Bacteria</taxon>
        <taxon>Bacillati</taxon>
        <taxon>Bacillota</taxon>
        <taxon>Bacilli</taxon>
        <taxon>Lactobacillales</taxon>
        <taxon>Enterococcaceae</taxon>
        <taxon>Tetragenococcus</taxon>
    </lineage>
</organism>
<dbReference type="RefSeq" id="WP_124006263.1">
    <property type="nucleotide sequence ID" value="NZ_BJYN01000075.1"/>
</dbReference>
<dbReference type="Proteomes" id="UP000886607">
    <property type="component" value="Unassembled WGS sequence"/>
</dbReference>
<evidence type="ECO:0000313" key="1">
    <source>
        <dbReference type="EMBL" id="GEQ50471.1"/>
    </source>
</evidence>
<evidence type="ECO:0000313" key="2">
    <source>
        <dbReference type="EMBL" id="GEQ55464.1"/>
    </source>
</evidence>
<comment type="caution">
    <text evidence="2">The sequence shown here is derived from an EMBL/GenBank/DDBJ whole genome shotgun (WGS) entry which is preliminary data.</text>
</comment>
<proteinExistence type="predicted"/>
<name>A0AAN4UDG6_9ENTE</name>
<dbReference type="EMBL" id="BKBQ01000051">
    <property type="protein sequence ID" value="GEQ55464.1"/>
    <property type="molecule type" value="Genomic_DNA"/>
</dbReference>
<evidence type="ECO:0000313" key="3">
    <source>
        <dbReference type="Proteomes" id="UP000886597"/>
    </source>
</evidence>
<dbReference type="InterPro" id="IPR021380">
    <property type="entry name" value="DUF3013"/>
</dbReference>
<dbReference type="Pfam" id="PF11217">
    <property type="entry name" value="DUF3013"/>
    <property type="match status" value="1"/>
</dbReference>
<sequence length="156" mass="18073">MAKETMLSFLEKQMENKLADYETALDWDVKNHTFEIIVQLFAENRSQEVINDVQGVISDKEVIEFEDAILLYDPQKSQFNPDDFLAVLPFKGKKGMEQNKIAGLVDYVKEILDEGQSDLLDFLTSEEETFELTFDSKAFETYVKKSPSTYLPYPNY</sequence>
<gene>
    <name evidence="1" type="ORF">TK11N_23230</name>
    <name evidence="2" type="ORF">TK2N_23080</name>
</gene>
<dbReference type="KEGG" id="tkr:C7K43_07285"/>
<reference evidence="2" key="1">
    <citation type="submission" date="2019-08" db="EMBL/GenBank/DDBJ databases">
        <authorList>
            <person name="Ishikawa M."/>
            <person name="Suzuki T."/>
            <person name="Matsutani M."/>
        </authorList>
    </citation>
    <scope>NUCLEOTIDE SEQUENCE</scope>
    <source>
        <strain evidence="2">7C1</strain>
        <strain evidence="1">8C4</strain>
    </source>
</reference>